<organism evidence="1 2">
    <name type="scientific">Melia azedarach</name>
    <name type="common">Chinaberry tree</name>
    <dbReference type="NCBI Taxonomy" id="155640"/>
    <lineage>
        <taxon>Eukaryota</taxon>
        <taxon>Viridiplantae</taxon>
        <taxon>Streptophyta</taxon>
        <taxon>Embryophyta</taxon>
        <taxon>Tracheophyta</taxon>
        <taxon>Spermatophyta</taxon>
        <taxon>Magnoliopsida</taxon>
        <taxon>eudicotyledons</taxon>
        <taxon>Gunneridae</taxon>
        <taxon>Pentapetalae</taxon>
        <taxon>rosids</taxon>
        <taxon>malvids</taxon>
        <taxon>Sapindales</taxon>
        <taxon>Meliaceae</taxon>
        <taxon>Melia</taxon>
    </lineage>
</organism>
<sequence length="721" mass="80246">MAKFPNFLFCFIFSIVLFSTKLRVVLADSPKNGQYTATKTGSNFTHVCDPSRFDKLGLEMSSFAYCDSSLPYPVRVKDLVDRMTVAEKVQQLGDLAYGVPRIGLPKYEWWSEALHGVSNVGPGTFFDDLVPGATSFPTVILTTASFNETLWNKIGQAVSTEARAMYNLGRAGLTYWSPTINVVRDPRWGRAIETPGEDPYVVGRYAANYVRGLQDVPGENNYSDLNSRPLKVSSCCKHFAAYDVDQWQGVDRYHFDSRVTEQDMVETFLRPFEMCVKEGDVSSIMCSYNRVNGIPTCADPKLLNQTIRGDWDLHGYIVSDCDSIEVMVDDHKFLGDTKEDAVARTMKAGLDLDCGVYYTNFTGNAVAQGKIRESDIDRSLKYLYTVLMRLGWFDGNPKYNSLSKDDVCSQEHIDLATEAARQGIVLLKNNDTLPLSQSKFRTLAVVGPHANATDAMVGNYAGIPCRYTAPKDGFALYGRVDYAMGCGEVLCKNESLIFPAMKAAKKADATIILAGLDLTVEAESLDRDTLLLPGYQRQLIEQVTRVAKGPVILVIMSAGGVDITFAKDNEKIKGILWAGYPGEEGGRAIADVVFGNYNPGGRLPLTWYEADYVDKLPMTSLQLRPVESLGYPGRTYKFYNGSTVFPFGYGLSYTNFSYTGLITSKRSLHITLNKFQHCHNLNHTCGTYRPPCPSVKVDDLKCNQHFEFEIKVKNVGWRDGQ</sequence>
<evidence type="ECO:0000313" key="2">
    <source>
        <dbReference type="Proteomes" id="UP001164539"/>
    </source>
</evidence>
<name>A0ACC1WXD5_MELAZ</name>
<accession>A0ACC1WXD5</accession>
<gene>
    <name evidence="1" type="ORF">OWV82_023660</name>
</gene>
<protein>
    <submittedName>
        <fullName evidence="1">Beta-D-xylosidase</fullName>
    </submittedName>
</protein>
<evidence type="ECO:0000313" key="1">
    <source>
        <dbReference type="EMBL" id="KAJ4703816.1"/>
    </source>
</evidence>
<proteinExistence type="predicted"/>
<comment type="caution">
    <text evidence="1">The sequence shown here is derived from an EMBL/GenBank/DDBJ whole genome shotgun (WGS) entry which is preliminary data.</text>
</comment>
<dbReference type="EMBL" id="CM051406">
    <property type="protein sequence ID" value="KAJ4703816.1"/>
    <property type="molecule type" value="Genomic_DNA"/>
</dbReference>
<reference evidence="1 2" key="1">
    <citation type="journal article" date="2023" name="Science">
        <title>Complex scaffold remodeling in plant triterpene biosynthesis.</title>
        <authorList>
            <person name="De La Pena R."/>
            <person name="Hodgson H."/>
            <person name="Liu J.C."/>
            <person name="Stephenson M.J."/>
            <person name="Martin A.C."/>
            <person name="Owen C."/>
            <person name="Harkess A."/>
            <person name="Leebens-Mack J."/>
            <person name="Jimenez L.E."/>
            <person name="Osbourn A."/>
            <person name="Sattely E.S."/>
        </authorList>
    </citation>
    <scope>NUCLEOTIDE SEQUENCE [LARGE SCALE GENOMIC DNA]</scope>
    <source>
        <strain evidence="2">cv. JPN11</strain>
        <tissue evidence="1">Leaf</tissue>
    </source>
</reference>
<dbReference type="Proteomes" id="UP001164539">
    <property type="component" value="Chromosome 13"/>
</dbReference>
<keyword evidence="2" id="KW-1185">Reference proteome</keyword>